<comment type="similarity">
    <text evidence="2 4">Belongs to the thiolase-like superfamily. Beta-ketoacyl-ACP synthases family.</text>
</comment>
<dbReference type="PROSITE" id="PS00606">
    <property type="entry name" value="KS3_1"/>
    <property type="match status" value="1"/>
</dbReference>
<feature type="domain" description="Ketosynthase family 3 (KS3)" evidence="5">
    <location>
        <begin position="2"/>
        <end position="407"/>
    </location>
</feature>
<dbReference type="InterPro" id="IPR014031">
    <property type="entry name" value="Ketoacyl_synth_C"/>
</dbReference>
<proteinExistence type="inferred from homology"/>
<dbReference type="PROSITE" id="PS52004">
    <property type="entry name" value="KS3_2"/>
    <property type="match status" value="1"/>
</dbReference>
<dbReference type="PANTHER" id="PTHR11712:SF325">
    <property type="entry name" value="3-OXOACYL-(ACYL-CARRIER-PROTEIN) SYNTHASE II FABF"/>
    <property type="match status" value="1"/>
</dbReference>
<gene>
    <name evidence="6" type="ORF">J5V48_00580</name>
</gene>
<dbReference type="InterPro" id="IPR020841">
    <property type="entry name" value="PKS_Beta-ketoAc_synthase_dom"/>
</dbReference>
<keyword evidence="7" id="KW-1185">Reference proteome</keyword>
<dbReference type="Proteomes" id="UP000731465">
    <property type="component" value="Unassembled WGS sequence"/>
</dbReference>
<evidence type="ECO:0000256" key="4">
    <source>
        <dbReference type="RuleBase" id="RU003694"/>
    </source>
</evidence>
<keyword evidence="3 4" id="KW-0808">Transferase</keyword>
<dbReference type="PANTHER" id="PTHR11712">
    <property type="entry name" value="POLYKETIDE SYNTHASE-RELATED"/>
    <property type="match status" value="1"/>
</dbReference>
<dbReference type="EMBL" id="JAGFNY010000001">
    <property type="protein sequence ID" value="MBW7569392.1"/>
    <property type="molecule type" value="Genomic_DNA"/>
</dbReference>
<sequence length="408" mass="43872">MTRRVVIVGTGMVTPFGESWDDNKKGYLNCKNAVRYMHEWDDIDGLVSRLAAPCDSFEAPLHYTRKKTRSMSRVSVLSTRASELALMMAGLTDDPLLKSGRCGIAYGSSFGSSEAVLDFVSILTNKSTGDLTANSYVKLMPHTTAVNIALFFGITGRIIPTCTACTSGSMAIGYGYEAIKFGQQDIMLCGGAEELTVGDVGVFDTMYATSSKNDAPKLTPAPFDKDRDGLVIGEGAGTLILEEYEHAKARGANILGEIIGFATNCDATHITAPNMQTMQICIESSVKDAGIDKSLIKYISAHGTATSRGDVAETNATFNVFGDSPYVSTLKGYFGHTLGACGAIEVISGLYMMNEGWFTPNLNLKTVDPECGALNYIKDEPLKLETEFIQSNNFAFGGINTSLILKRV</sequence>
<dbReference type="Gene3D" id="3.40.47.10">
    <property type="match status" value="2"/>
</dbReference>
<evidence type="ECO:0000259" key="5">
    <source>
        <dbReference type="PROSITE" id="PS52004"/>
    </source>
</evidence>
<dbReference type="CDD" id="cd00834">
    <property type="entry name" value="KAS_I_II"/>
    <property type="match status" value="1"/>
</dbReference>
<name>A0ABS7DDL6_9GAMM</name>
<dbReference type="RefSeq" id="WP_219935876.1">
    <property type="nucleotide sequence ID" value="NZ_JAGFNY010000001.1"/>
</dbReference>
<comment type="pathway">
    <text evidence="1">Lipid metabolism; fatty acid biosynthesis.</text>
</comment>
<dbReference type="SMART" id="SM00825">
    <property type="entry name" value="PKS_KS"/>
    <property type="match status" value="1"/>
</dbReference>
<evidence type="ECO:0000313" key="6">
    <source>
        <dbReference type="EMBL" id="MBW7569392.1"/>
    </source>
</evidence>
<protein>
    <submittedName>
        <fullName evidence="6">Beta-ketoacyl-ACP synthase</fullName>
    </submittedName>
</protein>
<accession>A0ABS7DDL6</accession>
<evidence type="ECO:0000313" key="7">
    <source>
        <dbReference type="Proteomes" id="UP000731465"/>
    </source>
</evidence>
<dbReference type="SUPFAM" id="SSF53901">
    <property type="entry name" value="Thiolase-like"/>
    <property type="match status" value="2"/>
</dbReference>
<dbReference type="Pfam" id="PF02801">
    <property type="entry name" value="Ketoacyl-synt_C"/>
    <property type="match status" value="1"/>
</dbReference>
<dbReference type="InterPro" id="IPR018201">
    <property type="entry name" value="Ketoacyl_synth_AS"/>
</dbReference>
<dbReference type="Pfam" id="PF00109">
    <property type="entry name" value="ketoacyl-synt"/>
    <property type="match status" value="1"/>
</dbReference>
<evidence type="ECO:0000256" key="3">
    <source>
        <dbReference type="ARBA" id="ARBA00022679"/>
    </source>
</evidence>
<evidence type="ECO:0000256" key="2">
    <source>
        <dbReference type="ARBA" id="ARBA00008467"/>
    </source>
</evidence>
<dbReference type="NCBIfam" id="NF006587">
    <property type="entry name" value="PRK09116.1"/>
    <property type="match status" value="1"/>
</dbReference>
<evidence type="ECO:0000256" key="1">
    <source>
        <dbReference type="ARBA" id="ARBA00005194"/>
    </source>
</evidence>
<organism evidence="6 7">
    <name type="scientific">Succinivibrio faecicola</name>
    <dbReference type="NCBI Taxonomy" id="2820300"/>
    <lineage>
        <taxon>Bacteria</taxon>
        <taxon>Pseudomonadati</taxon>
        <taxon>Pseudomonadota</taxon>
        <taxon>Gammaproteobacteria</taxon>
        <taxon>Aeromonadales</taxon>
        <taxon>Succinivibrionaceae</taxon>
        <taxon>Succinivibrio</taxon>
    </lineage>
</organism>
<dbReference type="InterPro" id="IPR000794">
    <property type="entry name" value="Beta-ketoacyl_synthase"/>
</dbReference>
<dbReference type="InterPro" id="IPR014030">
    <property type="entry name" value="Ketoacyl_synth_N"/>
</dbReference>
<reference evidence="6 7" key="1">
    <citation type="submission" date="2021-03" db="EMBL/GenBank/DDBJ databases">
        <title>Succinivibrio sp. nov. isolated from feces of cow.</title>
        <authorList>
            <person name="Choi J.-Y."/>
        </authorList>
    </citation>
    <scope>NUCLEOTIDE SEQUENCE [LARGE SCALE GENOMIC DNA]</scope>
    <source>
        <strain evidence="6 7">AGMB01872</strain>
    </source>
</reference>
<comment type="caution">
    <text evidence="6">The sequence shown here is derived from an EMBL/GenBank/DDBJ whole genome shotgun (WGS) entry which is preliminary data.</text>
</comment>
<dbReference type="InterPro" id="IPR016039">
    <property type="entry name" value="Thiolase-like"/>
</dbReference>